<dbReference type="EMBL" id="LXQA010365299">
    <property type="protein sequence ID" value="MCI46962.1"/>
    <property type="molecule type" value="Genomic_DNA"/>
</dbReference>
<organism evidence="1 2">
    <name type="scientific">Trifolium medium</name>
    <dbReference type="NCBI Taxonomy" id="97028"/>
    <lineage>
        <taxon>Eukaryota</taxon>
        <taxon>Viridiplantae</taxon>
        <taxon>Streptophyta</taxon>
        <taxon>Embryophyta</taxon>
        <taxon>Tracheophyta</taxon>
        <taxon>Spermatophyta</taxon>
        <taxon>Magnoliopsida</taxon>
        <taxon>eudicotyledons</taxon>
        <taxon>Gunneridae</taxon>
        <taxon>Pentapetalae</taxon>
        <taxon>rosids</taxon>
        <taxon>fabids</taxon>
        <taxon>Fabales</taxon>
        <taxon>Fabaceae</taxon>
        <taxon>Papilionoideae</taxon>
        <taxon>50 kb inversion clade</taxon>
        <taxon>NPAAA clade</taxon>
        <taxon>Hologalegina</taxon>
        <taxon>IRL clade</taxon>
        <taxon>Trifolieae</taxon>
        <taxon>Trifolium</taxon>
    </lineage>
</organism>
<dbReference type="PANTHER" id="PTHR33116">
    <property type="entry name" value="REVERSE TRANSCRIPTASE ZINC-BINDING DOMAIN-CONTAINING PROTEIN-RELATED-RELATED"/>
    <property type="match status" value="1"/>
</dbReference>
<keyword evidence="1" id="KW-0695">RNA-directed DNA polymerase</keyword>
<dbReference type="AlphaFoldDB" id="A0A392SET4"/>
<keyword evidence="1" id="KW-0548">Nucleotidyltransferase</keyword>
<evidence type="ECO:0000313" key="1">
    <source>
        <dbReference type="EMBL" id="MCI46962.1"/>
    </source>
</evidence>
<name>A0A392SET4_9FABA</name>
<sequence>MVGRSKKETFTYIKDRVWKRINSWRGRSLSKVEKEVMIKSVLQVIPSYVMSVYIIPDATVNDIEKMLNSFWWEGGNNNKGITWLSWERLACAKEIGGL</sequence>
<comment type="caution">
    <text evidence="1">The sequence shown here is derived from an EMBL/GenBank/DDBJ whole genome shotgun (WGS) entry which is preliminary data.</text>
</comment>
<proteinExistence type="predicted"/>
<dbReference type="PANTHER" id="PTHR33116:SF86">
    <property type="entry name" value="REVERSE TRANSCRIPTASE DOMAIN-CONTAINING PROTEIN"/>
    <property type="match status" value="1"/>
</dbReference>
<protein>
    <submittedName>
        <fullName evidence="1">RNA-directed DNA polymerase (Reverse transcriptase)</fullName>
    </submittedName>
</protein>
<keyword evidence="2" id="KW-1185">Reference proteome</keyword>
<accession>A0A392SET4</accession>
<evidence type="ECO:0000313" key="2">
    <source>
        <dbReference type="Proteomes" id="UP000265520"/>
    </source>
</evidence>
<dbReference type="GO" id="GO:0003964">
    <property type="term" value="F:RNA-directed DNA polymerase activity"/>
    <property type="evidence" value="ECO:0007669"/>
    <property type="project" value="UniProtKB-KW"/>
</dbReference>
<dbReference type="Proteomes" id="UP000265520">
    <property type="component" value="Unassembled WGS sequence"/>
</dbReference>
<feature type="non-terminal residue" evidence="1">
    <location>
        <position position="98"/>
    </location>
</feature>
<keyword evidence="1" id="KW-0808">Transferase</keyword>
<reference evidence="1 2" key="1">
    <citation type="journal article" date="2018" name="Front. Plant Sci.">
        <title>Red Clover (Trifolium pratense) and Zigzag Clover (T. medium) - A Picture of Genomic Similarities and Differences.</title>
        <authorList>
            <person name="Dluhosova J."/>
            <person name="Istvanek J."/>
            <person name="Nedelnik J."/>
            <person name="Repkova J."/>
        </authorList>
    </citation>
    <scope>NUCLEOTIDE SEQUENCE [LARGE SCALE GENOMIC DNA]</scope>
    <source>
        <strain evidence="2">cv. 10/8</strain>
        <tissue evidence="1">Leaf</tissue>
    </source>
</reference>